<reference evidence="4 5" key="1">
    <citation type="journal article" date="2014" name="J. Biotechnol.">
        <title>Complete genome sequence of the actinobacterium Amycolatopsis japonica MG417-CF17(T) (=DSM 44213T) producing (S,S)-N,N'-ethylenediaminedisuccinic acid.</title>
        <authorList>
            <person name="Stegmann E."/>
            <person name="Albersmeier A."/>
            <person name="Spohn M."/>
            <person name="Gert H."/>
            <person name="Weber T."/>
            <person name="Wohlleben W."/>
            <person name="Kalinowski J."/>
            <person name="Ruckert C."/>
        </authorList>
    </citation>
    <scope>NUCLEOTIDE SEQUENCE [LARGE SCALE GENOMIC DNA]</scope>
    <source>
        <strain evidence="5">MG417-CF17 (DSM 44213)</strain>
    </source>
</reference>
<dbReference type="PRINTS" id="PR00038">
    <property type="entry name" value="HTHLUXR"/>
</dbReference>
<dbReference type="HOGENOM" id="CLU_006850_0_1_11"/>
<dbReference type="Proteomes" id="UP000028492">
    <property type="component" value="Chromosome"/>
</dbReference>
<name>A0A075US79_9PSEU</name>
<dbReference type="GO" id="GO:0004016">
    <property type="term" value="F:adenylate cyclase activity"/>
    <property type="evidence" value="ECO:0007669"/>
    <property type="project" value="TreeGrafter"/>
</dbReference>
<dbReference type="GO" id="GO:0005737">
    <property type="term" value="C:cytoplasm"/>
    <property type="evidence" value="ECO:0007669"/>
    <property type="project" value="TreeGrafter"/>
</dbReference>
<dbReference type="SMART" id="SM00421">
    <property type="entry name" value="HTH_LUXR"/>
    <property type="match status" value="1"/>
</dbReference>
<dbReference type="SUPFAM" id="SSF48452">
    <property type="entry name" value="TPR-like"/>
    <property type="match status" value="1"/>
</dbReference>
<dbReference type="PROSITE" id="PS50043">
    <property type="entry name" value="HTH_LUXR_2"/>
    <property type="match status" value="1"/>
</dbReference>
<dbReference type="CDD" id="cd06170">
    <property type="entry name" value="LuxR_C_like"/>
    <property type="match status" value="1"/>
</dbReference>
<dbReference type="SMART" id="SM00382">
    <property type="entry name" value="AAA"/>
    <property type="match status" value="1"/>
</dbReference>
<dbReference type="eggNOG" id="COG2909">
    <property type="taxonomic scope" value="Bacteria"/>
</dbReference>
<dbReference type="GO" id="GO:0006355">
    <property type="term" value="P:regulation of DNA-templated transcription"/>
    <property type="evidence" value="ECO:0007669"/>
    <property type="project" value="InterPro"/>
</dbReference>
<dbReference type="InterPro" id="IPR036388">
    <property type="entry name" value="WH-like_DNA-bd_sf"/>
</dbReference>
<dbReference type="PANTHER" id="PTHR16305">
    <property type="entry name" value="TESTICULAR SOLUBLE ADENYLYL CYCLASE"/>
    <property type="match status" value="1"/>
</dbReference>
<protein>
    <recommendedName>
        <fullName evidence="3">HTH luxR-type domain-containing protein</fullName>
    </recommendedName>
</protein>
<dbReference type="Pfam" id="PF13191">
    <property type="entry name" value="AAA_16"/>
    <property type="match status" value="1"/>
</dbReference>
<accession>A0A075US79</accession>
<dbReference type="InterPro" id="IPR011990">
    <property type="entry name" value="TPR-like_helical_dom_sf"/>
</dbReference>
<dbReference type="InterPro" id="IPR016032">
    <property type="entry name" value="Sig_transdc_resp-reg_C-effctor"/>
</dbReference>
<organism evidence="4 5">
    <name type="scientific">Amycolatopsis japonica</name>
    <dbReference type="NCBI Taxonomy" id="208439"/>
    <lineage>
        <taxon>Bacteria</taxon>
        <taxon>Bacillati</taxon>
        <taxon>Actinomycetota</taxon>
        <taxon>Actinomycetes</taxon>
        <taxon>Pseudonocardiales</taxon>
        <taxon>Pseudonocardiaceae</taxon>
        <taxon>Amycolatopsis</taxon>
        <taxon>Amycolatopsis japonica group</taxon>
    </lineage>
</organism>
<dbReference type="GO" id="GO:0003677">
    <property type="term" value="F:DNA binding"/>
    <property type="evidence" value="ECO:0007669"/>
    <property type="project" value="InterPro"/>
</dbReference>
<dbReference type="EMBL" id="CP008953">
    <property type="protein sequence ID" value="AIG75286.1"/>
    <property type="molecule type" value="Genomic_DNA"/>
</dbReference>
<sequence>MEKALEQEIAKPSAFIVVEGEPGSGRTSLLDRVARSEGRNRTVLEARCARERDPVPLAPVLDALGTAAGEWTGMADRLSPLAGVLHPLLPELRPVLPDPLGSDRHLVHRALRELLTLPERTLLIVDDADEADDETQEFLRYLASRPSERLVVLTSSAIRLRQRESHESWWPPRAGVTARFTLKPLQVEDVAAMAGSRELAERVHRRTGGVSAAVGAVLDAVAGLDAQAAAKLSEKVVPSAWAAELTARYAVLDEGAAAIVSAAVILGRPACSKTLAAVAGSDRAGIVDDLLQAMAGGFLRDQGNDRYAVRSPLIADAIHAAVPGPRRYRLHSNAARFLAGSDEPQPERIAYHHREAGELDEWARRVAESVDLATAEGRPEDAVRLLEAALGDVALSRANREDFAVRLSRETAYGLIGESTLRLLRTAARDWPMSKAARGEIRINLGRVLINQAGQIDAGRSEIELAITDLADRRPLLARGLITLALPHVGAVPVEENMRWLDEAVRASKGTRDVELIAAVTANRVSGRMQIADPGAWQDVGTLPASPRSAEVRRQVSRTYINLADAAAWNGYYPVARTYLATARRLIQDEEQPYLEALAAGTDLRLDVAMGIWPEVETGVRELLERVGEGSSLAAEPLLALGWHRLGNGHRKEASRNFDAAFALAAGNVPQQASAFAGRVTVLLAAKELPTAARLAESGLETIRRKNNWIWAAELLPSAVRVLVALEQHEAATRLVDEYREGIAERDAPLAHAAALFCQGLLARKRPGDAAEFFGRASLAYQALPRPHAAAVTSEFAGECHAELGDHRKLLGALTSAETIYRSLKSAADAQRCRRLLARHDPTTPSRGRRGYGQALSPRELEVARLAAQSLSNREIAERLFLSARTVEVHIGRALTKLDLPSRAVLTEDLLREQRA</sequence>
<dbReference type="AlphaFoldDB" id="A0A075US79"/>
<evidence type="ECO:0000259" key="3">
    <source>
        <dbReference type="PROSITE" id="PS50043"/>
    </source>
</evidence>
<keyword evidence="1" id="KW-0547">Nucleotide-binding</keyword>
<feature type="domain" description="HTH luxR-type" evidence="3">
    <location>
        <begin position="849"/>
        <end position="914"/>
    </location>
</feature>
<dbReference type="Gene3D" id="3.40.50.300">
    <property type="entry name" value="P-loop containing nucleotide triphosphate hydrolases"/>
    <property type="match status" value="1"/>
</dbReference>
<dbReference type="STRING" id="208439.AJAP_12015"/>
<dbReference type="InterPro" id="IPR003593">
    <property type="entry name" value="AAA+_ATPase"/>
</dbReference>
<evidence type="ECO:0000256" key="1">
    <source>
        <dbReference type="ARBA" id="ARBA00022741"/>
    </source>
</evidence>
<gene>
    <name evidence="4" type="ORF">AJAP_12015</name>
</gene>
<dbReference type="KEGG" id="aja:AJAP_12015"/>
<dbReference type="InterPro" id="IPR027417">
    <property type="entry name" value="P-loop_NTPase"/>
</dbReference>
<keyword evidence="2" id="KW-0067">ATP-binding</keyword>
<dbReference type="SUPFAM" id="SSF46894">
    <property type="entry name" value="C-terminal effector domain of the bipartite response regulators"/>
    <property type="match status" value="1"/>
</dbReference>
<dbReference type="InterPro" id="IPR041664">
    <property type="entry name" value="AAA_16"/>
</dbReference>
<dbReference type="Gene3D" id="1.10.10.10">
    <property type="entry name" value="Winged helix-like DNA-binding domain superfamily/Winged helix DNA-binding domain"/>
    <property type="match status" value="1"/>
</dbReference>
<keyword evidence="5" id="KW-1185">Reference proteome</keyword>
<dbReference type="SUPFAM" id="SSF52540">
    <property type="entry name" value="P-loop containing nucleoside triphosphate hydrolases"/>
    <property type="match status" value="1"/>
</dbReference>
<dbReference type="GO" id="GO:0005524">
    <property type="term" value="F:ATP binding"/>
    <property type="evidence" value="ECO:0007669"/>
    <property type="project" value="UniProtKB-KW"/>
</dbReference>
<evidence type="ECO:0000256" key="2">
    <source>
        <dbReference type="ARBA" id="ARBA00022840"/>
    </source>
</evidence>
<dbReference type="RefSeq" id="WP_051972411.1">
    <property type="nucleotide sequence ID" value="NZ_CP008953.1"/>
</dbReference>
<evidence type="ECO:0000313" key="5">
    <source>
        <dbReference type="Proteomes" id="UP000028492"/>
    </source>
</evidence>
<dbReference type="PANTHER" id="PTHR16305:SF35">
    <property type="entry name" value="TRANSCRIPTIONAL ACTIVATOR DOMAIN"/>
    <property type="match status" value="1"/>
</dbReference>
<dbReference type="Pfam" id="PF00196">
    <property type="entry name" value="GerE"/>
    <property type="match status" value="1"/>
</dbReference>
<proteinExistence type="predicted"/>
<dbReference type="InterPro" id="IPR000792">
    <property type="entry name" value="Tscrpt_reg_LuxR_C"/>
</dbReference>
<evidence type="ECO:0000313" key="4">
    <source>
        <dbReference type="EMBL" id="AIG75286.1"/>
    </source>
</evidence>